<evidence type="ECO:0000256" key="1">
    <source>
        <dbReference type="ARBA" id="ARBA00004141"/>
    </source>
</evidence>
<feature type="non-terminal residue" evidence="7">
    <location>
        <position position="1"/>
    </location>
</feature>
<dbReference type="AlphaFoldDB" id="A0A3M7FK21"/>
<feature type="binding site" evidence="5">
    <location>
        <position position="87"/>
    </location>
    <ligand>
        <name>Zn(2+)</name>
        <dbReference type="ChEBI" id="CHEBI:29105"/>
    </ligand>
</feature>
<feature type="transmembrane region" description="Helical" evidence="6">
    <location>
        <begin position="233"/>
        <end position="250"/>
    </location>
</feature>
<organism evidence="7 8">
    <name type="scientific">Hortaea werneckii</name>
    <name type="common">Black yeast</name>
    <name type="synonym">Cladosporium werneckii</name>
    <dbReference type="NCBI Taxonomy" id="91943"/>
    <lineage>
        <taxon>Eukaryota</taxon>
        <taxon>Fungi</taxon>
        <taxon>Dikarya</taxon>
        <taxon>Ascomycota</taxon>
        <taxon>Pezizomycotina</taxon>
        <taxon>Dothideomycetes</taxon>
        <taxon>Dothideomycetidae</taxon>
        <taxon>Mycosphaerellales</taxon>
        <taxon>Teratosphaeriaceae</taxon>
        <taxon>Hortaea</taxon>
    </lineage>
</organism>
<evidence type="ECO:0000313" key="7">
    <source>
        <dbReference type="EMBL" id="RMY89016.1"/>
    </source>
</evidence>
<sequence length="268" mass="30450">WRVNPHITRGYRFSETKLDCIKSCFWISNEFVNIWSHAIGLIIVLALAFYFYPSTPAFSAATNLDIFIAGCFFFAACKCLVCSTLWHAMSSISNQTLMERFACVDYTGISLLVAASIMTTEYTAFYCEPWSRYTYLSTTFILGALGTVLPWHPTFNRADMNWARVGFYVSLAATGFFPVLQLTLERGWAETAYFYAPITKSILVYLGGALLYAGKIPERWCPGWFDYVGGSHNIWHLAVLGGILFHYTAMQRFFGEAFRRAETECSVY</sequence>
<feature type="transmembrane region" description="Helical" evidence="6">
    <location>
        <begin position="64"/>
        <end position="86"/>
    </location>
</feature>
<accession>A0A3M7FK21</accession>
<dbReference type="GO" id="GO:0016020">
    <property type="term" value="C:membrane"/>
    <property type="evidence" value="ECO:0007669"/>
    <property type="project" value="UniProtKB-SubCell"/>
</dbReference>
<keyword evidence="4 6" id="KW-0472">Membrane</keyword>
<dbReference type="PANTHER" id="PTHR20855">
    <property type="entry name" value="ADIPOR/PROGESTIN RECEPTOR-RELATED"/>
    <property type="match status" value="1"/>
</dbReference>
<keyword evidence="5" id="KW-0479">Metal-binding</keyword>
<evidence type="ECO:0000256" key="3">
    <source>
        <dbReference type="ARBA" id="ARBA00022989"/>
    </source>
</evidence>
<name>A0A3M7FK21_HORWE</name>
<evidence type="ECO:0000256" key="6">
    <source>
        <dbReference type="SAM" id="Phobius"/>
    </source>
</evidence>
<feature type="transmembrane region" description="Helical" evidence="6">
    <location>
        <begin position="133"/>
        <end position="151"/>
    </location>
</feature>
<feature type="transmembrane region" description="Helical" evidence="6">
    <location>
        <begin position="163"/>
        <end position="180"/>
    </location>
</feature>
<dbReference type="Pfam" id="PF03006">
    <property type="entry name" value="HlyIII"/>
    <property type="match status" value="1"/>
</dbReference>
<dbReference type="InterPro" id="IPR004254">
    <property type="entry name" value="AdipoR/HlyIII-related"/>
</dbReference>
<feature type="transmembrane region" description="Helical" evidence="6">
    <location>
        <begin position="34"/>
        <end position="52"/>
    </location>
</feature>
<feature type="binding site" evidence="5">
    <location>
        <position position="232"/>
    </location>
    <ligand>
        <name>Zn(2+)</name>
        <dbReference type="ChEBI" id="CHEBI:29105"/>
    </ligand>
</feature>
<feature type="binding site" evidence="5">
    <location>
        <position position="236"/>
    </location>
    <ligand>
        <name>Zn(2+)</name>
        <dbReference type="ChEBI" id="CHEBI:29105"/>
    </ligand>
</feature>
<evidence type="ECO:0000313" key="8">
    <source>
        <dbReference type="Proteomes" id="UP000269539"/>
    </source>
</evidence>
<gene>
    <name evidence="7" type="ORF">D0864_06519</name>
</gene>
<keyword evidence="2 6" id="KW-0812">Transmembrane</keyword>
<feature type="transmembrane region" description="Helical" evidence="6">
    <location>
        <begin position="106"/>
        <end position="126"/>
    </location>
</feature>
<dbReference type="Proteomes" id="UP000269539">
    <property type="component" value="Unassembled WGS sequence"/>
</dbReference>
<reference evidence="7 8" key="1">
    <citation type="journal article" date="2018" name="BMC Genomics">
        <title>Genomic evidence for intraspecific hybridization in a clonal and extremely halotolerant yeast.</title>
        <authorList>
            <person name="Gostincar C."/>
            <person name="Stajich J.E."/>
            <person name="Zupancic J."/>
            <person name="Zalar P."/>
            <person name="Gunde-Cimerman N."/>
        </authorList>
    </citation>
    <scope>NUCLEOTIDE SEQUENCE [LARGE SCALE GENOMIC DNA]</scope>
    <source>
        <strain evidence="7 8">EXF-10513</strain>
    </source>
</reference>
<keyword evidence="5" id="KW-0862">Zinc</keyword>
<proteinExistence type="predicted"/>
<dbReference type="PANTHER" id="PTHR20855:SF97">
    <property type="entry name" value="ADIPOR-LIKE RECEPTOR IZH3-RELATED"/>
    <property type="match status" value="1"/>
</dbReference>
<evidence type="ECO:0000256" key="5">
    <source>
        <dbReference type="PIRSR" id="PIRSR604254-1"/>
    </source>
</evidence>
<evidence type="ECO:0000256" key="2">
    <source>
        <dbReference type="ARBA" id="ARBA00022692"/>
    </source>
</evidence>
<comment type="subcellular location">
    <subcellularLocation>
        <location evidence="1">Membrane</location>
        <topology evidence="1">Multi-pass membrane protein</topology>
    </subcellularLocation>
</comment>
<dbReference type="GO" id="GO:0046872">
    <property type="term" value="F:metal ion binding"/>
    <property type="evidence" value="ECO:0007669"/>
    <property type="project" value="UniProtKB-KW"/>
</dbReference>
<dbReference type="EMBL" id="QWIO01000657">
    <property type="protein sequence ID" value="RMY89016.1"/>
    <property type="molecule type" value="Genomic_DNA"/>
</dbReference>
<evidence type="ECO:0000256" key="4">
    <source>
        <dbReference type="ARBA" id="ARBA00023136"/>
    </source>
</evidence>
<keyword evidence="3 6" id="KW-1133">Transmembrane helix</keyword>
<feature type="transmembrane region" description="Helical" evidence="6">
    <location>
        <begin position="192"/>
        <end position="213"/>
    </location>
</feature>
<dbReference type="GO" id="GO:0006882">
    <property type="term" value="P:intracellular zinc ion homeostasis"/>
    <property type="evidence" value="ECO:0007669"/>
    <property type="project" value="TreeGrafter"/>
</dbReference>
<protein>
    <submittedName>
        <fullName evidence="7">Uncharacterized protein</fullName>
    </submittedName>
</protein>
<comment type="caution">
    <text evidence="7">The sequence shown here is derived from an EMBL/GenBank/DDBJ whole genome shotgun (WGS) entry which is preliminary data.</text>
</comment>
<dbReference type="GO" id="GO:0038023">
    <property type="term" value="F:signaling receptor activity"/>
    <property type="evidence" value="ECO:0007669"/>
    <property type="project" value="TreeGrafter"/>
</dbReference>